<evidence type="ECO:0000313" key="8">
    <source>
        <dbReference type="EMBL" id="HIR89301.1"/>
    </source>
</evidence>
<evidence type="ECO:0000256" key="7">
    <source>
        <dbReference type="SAM" id="Coils"/>
    </source>
</evidence>
<dbReference type="GO" id="GO:0006308">
    <property type="term" value="P:DNA catabolic process"/>
    <property type="evidence" value="ECO:0007669"/>
    <property type="project" value="UniProtKB-UniRule"/>
</dbReference>
<dbReference type="EMBL" id="DVHN01000130">
    <property type="protein sequence ID" value="HIR89301.1"/>
    <property type="molecule type" value="Genomic_DNA"/>
</dbReference>
<dbReference type="GO" id="GO:0008855">
    <property type="term" value="F:exodeoxyribonuclease VII activity"/>
    <property type="evidence" value="ECO:0007669"/>
    <property type="project" value="UniProtKB-UniRule"/>
</dbReference>
<protein>
    <recommendedName>
        <fullName evidence="6">Exodeoxyribonuclease 7 small subunit</fullName>
        <ecNumber evidence="6">3.1.11.6</ecNumber>
    </recommendedName>
    <alternativeName>
        <fullName evidence="6">Exodeoxyribonuclease VII small subunit</fullName>
        <shortName evidence="6">Exonuclease VII small subunit</shortName>
    </alternativeName>
</protein>
<proteinExistence type="inferred from homology"/>
<evidence type="ECO:0000256" key="3">
    <source>
        <dbReference type="ARBA" id="ARBA00022722"/>
    </source>
</evidence>
<evidence type="ECO:0000256" key="1">
    <source>
        <dbReference type="ARBA" id="ARBA00009998"/>
    </source>
</evidence>
<evidence type="ECO:0000256" key="5">
    <source>
        <dbReference type="ARBA" id="ARBA00022839"/>
    </source>
</evidence>
<dbReference type="Proteomes" id="UP000824201">
    <property type="component" value="Unassembled WGS sequence"/>
</dbReference>
<dbReference type="HAMAP" id="MF_00337">
    <property type="entry name" value="Exonuc_7_S"/>
    <property type="match status" value="1"/>
</dbReference>
<keyword evidence="3 6" id="KW-0540">Nuclease</keyword>
<feature type="coiled-coil region" evidence="7">
    <location>
        <begin position="7"/>
        <end position="58"/>
    </location>
</feature>
<gene>
    <name evidence="6 8" type="primary">xseB</name>
    <name evidence="8" type="ORF">IAC96_10150</name>
</gene>
<dbReference type="SUPFAM" id="SSF116842">
    <property type="entry name" value="XseB-like"/>
    <property type="match status" value="1"/>
</dbReference>
<evidence type="ECO:0000256" key="6">
    <source>
        <dbReference type="HAMAP-Rule" id="MF_00337"/>
    </source>
</evidence>
<reference evidence="8" key="2">
    <citation type="journal article" date="2021" name="PeerJ">
        <title>Extensive microbial diversity within the chicken gut microbiome revealed by metagenomics and culture.</title>
        <authorList>
            <person name="Gilroy R."/>
            <person name="Ravi A."/>
            <person name="Getino M."/>
            <person name="Pursley I."/>
            <person name="Horton D.L."/>
            <person name="Alikhan N.F."/>
            <person name="Baker D."/>
            <person name="Gharbi K."/>
            <person name="Hall N."/>
            <person name="Watson M."/>
            <person name="Adriaenssens E.M."/>
            <person name="Foster-Nyarko E."/>
            <person name="Jarju S."/>
            <person name="Secka A."/>
            <person name="Antonio M."/>
            <person name="Oren A."/>
            <person name="Chaudhuri R.R."/>
            <person name="La Ragione R."/>
            <person name="Hildebrand F."/>
            <person name="Pallen M.J."/>
        </authorList>
    </citation>
    <scope>NUCLEOTIDE SEQUENCE</scope>
    <source>
        <strain evidence="8">ChiW13-3771</strain>
    </source>
</reference>
<dbReference type="InterPro" id="IPR003761">
    <property type="entry name" value="Exonuc_VII_S"/>
</dbReference>
<dbReference type="GO" id="GO:0005829">
    <property type="term" value="C:cytosol"/>
    <property type="evidence" value="ECO:0007669"/>
    <property type="project" value="TreeGrafter"/>
</dbReference>
<dbReference type="AlphaFoldDB" id="A0A9D1EF70"/>
<comment type="subcellular location">
    <subcellularLocation>
        <location evidence="6">Cytoplasm</location>
    </subcellularLocation>
</comment>
<keyword evidence="5 6" id="KW-0269">Exonuclease</keyword>
<keyword evidence="4 6" id="KW-0378">Hydrolase</keyword>
<dbReference type="Pfam" id="PF02609">
    <property type="entry name" value="Exonuc_VII_S"/>
    <property type="match status" value="1"/>
</dbReference>
<organism evidence="8 9">
    <name type="scientific">Candidatus Fimimorpha faecalis</name>
    <dbReference type="NCBI Taxonomy" id="2840824"/>
    <lineage>
        <taxon>Bacteria</taxon>
        <taxon>Bacillati</taxon>
        <taxon>Bacillota</taxon>
        <taxon>Clostridia</taxon>
        <taxon>Eubacteriales</taxon>
        <taxon>Candidatus Fimimorpha</taxon>
    </lineage>
</organism>
<dbReference type="NCBIfam" id="TIGR01280">
    <property type="entry name" value="xseB"/>
    <property type="match status" value="1"/>
</dbReference>
<sequence>MTIDENLEQLDQIVREMEQGNQTLEEALASFEAGIKLIKKCSSQLDRVEKKIKILSESGDTSEK</sequence>
<name>A0A9D1EF70_9FIRM</name>
<dbReference type="PIRSF" id="PIRSF006488">
    <property type="entry name" value="Exonuc_VII_S"/>
    <property type="match status" value="1"/>
</dbReference>
<dbReference type="PANTHER" id="PTHR34137">
    <property type="entry name" value="EXODEOXYRIBONUCLEASE 7 SMALL SUBUNIT"/>
    <property type="match status" value="1"/>
</dbReference>
<comment type="catalytic activity">
    <reaction evidence="6">
        <text>Exonucleolytic cleavage in either 5'- to 3'- or 3'- to 5'-direction to yield nucleoside 5'-phosphates.</text>
        <dbReference type="EC" id="3.1.11.6"/>
    </reaction>
</comment>
<evidence type="ECO:0000256" key="2">
    <source>
        <dbReference type="ARBA" id="ARBA00022490"/>
    </source>
</evidence>
<accession>A0A9D1EF70</accession>
<comment type="similarity">
    <text evidence="1 6">Belongs to the XseB family.</text>
</comment>
<dbReference type="GO" id="GO:0009318">
    <property type="term" value="C:exodeoxyribonuclease VII complex"/>
    <property type="evidence" value="ECO:0007669"/>
    <property type="project" value="UniProtKB-UniRule"/>
</dbReference>
<comment type="subunit">
    <text evidence="6">Heterooligomer composed of large and small subunits.</text>
</comment>
<dbReference type="PANTHER" id="PTHR34137:SF1">
    <property type="entry name" value="EXODEOXYRIBONUCLEASE 7 SMALL SUBUNIT"/>
    <property type="match status" value="1"/>
</dbReference>
<reference evidence="8" key="1">
    <citation type="submission" date="2020-10" db="EMBL/GenBank/DDBJ databases">
        <authorList>
            <person name="Gilroy R."/>
        </authorList>
    </citation>
    <scope>NUCLEOTIDE SEQUENCE</scope>
    <source>
        <strain evidence="8">ChiW13-3771</strain>
    </source>
</reference>
<dbReference type="InterPro" id="IPR037004">
    <property type="entry name" value="Exonuc_VII_ssu_sf"/>
</dbReference>
<keyword evidence="7" id="KW-0175">Coiled coil</keyword>
<comment type="caution">
    <text evidence="8">The sequence shown here is derived from an EMBL/GenBank/DDBJ whole genome shotgun (WGS) entry which is preliminary data.</text>
</comment>
<dbReference type="EC" id="3.1.11.6" evidence="6"/>
<keyword evidence="2 6" id="KW-0963">Cytoplasm</keyword>
<comment type="function">
    <text evidence="6">Bidirectionally degrades single-stranded DNA into large acid-insoluble oligonucleotides, which are then degraded further into small acid-soluble oligonucleotides.</text>
</comment>
<evidence type="ECO:0000313" key="9">
    <source>
        <dbReference type="Proteomes" id="UP000824201"/>
    </source>
</evidence>
<evidence type="ECO:0000256" key="4">
    <source>
        <dbReference type="ARBA" id="ARBA00022801"/>
    </source>
</evidence>
<dbReference type="Gene3D" id="1.10.287.1040">
    <property type="entry name" value="Exonuclease VII, small subunit"/>
    <property type="match status" value="1"/>
</dbReference>